<evidence type="ECO:0000256" key="1">
    <source>
        <dbReference type="ARBA" id="ARBA00006484"/>
    </source>
</evidence>
<evidence type="ECO:0000313" key="5">
    <source>
        <dbReference type="Proteomes" id="UP000672602"/>
    </source>
</evidence>
<dbReference type="Proteomes" id="UP000672602">
    <property type="component" value="Unassembled WGS sequence"/>
</dbReference>
<dbReference type="EMBL" id="JAGMWN010000010">
    <property type="protein sequence ID" value="MBP5858718.1"/>
    <property type="molecule type" value="Genomic_DNA"/>
</dbReference>
<dbReference type="PANTHER" id="PTHR43391:SF14">
    <property type="entry name" value="DEHYDROGENASE_REDUCTASE SDR FAMILY PROTEIN 7-LIKE"/>
    <property type="match status" value="1"/>
</dbReference>
<comment type="similarity">
    <text evidence="1">Belongs to the short-chain dehydrogenases/reductases (SDR) family.</text>
</comment>
<dbReference type="PANTHER" id="PTHR43391">
    <property type="entry name" value="RETINOL DEHYDROGENASE-RELATED"/>
    <property type="match status" value="1"/>
</dbReference>
<keyword evidence="2" id="KW-0521">NADP</keyword>
<evidence type="ECO:0000313" key="4">
    <source>
        <dbReference type="EMBL" id="MBP5858718.1"/>
    </source>
</evidence>
<evidence type="ECO:0000256" key="2">
    <source>
        <dbReference type="ARBA" id="ARBA00022857"/>
    </source>
</evidence>
<keyword evidence="5" id="KW-1185">Reference proteome</keyword>
<dbReference type="AlphaFoldDB" id="A0A8J7S551"/>
<sequence length="227" mass="23895">MSAPASDRVLLITGASSGIGAATARAAVADGWKVALAARSTDKLSALVDELGAERAMALACDVTNEAQVARMVQAAADFGPLAAVFANAGLGSTRAGVEDGDLDNWRTMLDVNIWGLLTVVHHALPHLRETRGHVILTGSNAGRRPIKGSIYGATKWFVNGFSQNLSAEMTEWGGRCTLLTPGMVDTPFFESPKPDALRAEDVARAVAFALAQPSHVNMDEMRVTPV</sequence>
<dbReference type="PRINTS" id="PR00081">
    <property type="entry name" value="GDHRDH"/>
</dbReference>
<dbReference type="SUPFAM" id="SSF51735">
    <property type="entry name" value="NAD(P)-binding Rossmann-fold domains"/>
    <property type="match status" value="1"/>
</dbReference>
<name>A0A8J7S551_9PROT</name>
<evidence type="ECO:0000256" key="3">
    <source>
        <dbReference type="ARBA" id="ARBA00023002"/>
    </source>
</evidence>
<comment type="caution">
    <text evidence="4">The sequence shown here is derived from an EMBL/GenBank/DDBJ whole genome shotgun (WGS) entry which is preliminary data.</text>
</comment>
<dbReference type="InterPro" id="IPR036291">
    <property type="entry name" value="NAD(P)-bd_dom_sf"/>
</dbReference>
<dbReference type="GO" id="GO:0016491">
    <property type="term" value="F:oxidoreductase activity"/>
    <property type="evidence" value="ECO:0007669"/>
    <property type="project" value="UniProtKB-KW"/>
</dbReference>
<proteinExistence type="inferred from homology"/>
<organism evidence="4 5">
    <name type="scientific">Marivibrio halodurans</name>
    <dbReference type="NCBI Taxonomy" id="2039722"/>
    <lineage>
        <taxon>Bacteria</taxon>
        <taxon>Pseudomonadati</taxon>
        <taxon>Pseudomonadota</taxon>
        <taxon>Alphaproteobacteria</taxon>
        <taxon>Rhodospirillales</taxon>
        <taxon>Rhodospirillaceae</taxon>
        <taxon>Marivibrio</taxon>
    </lineage>
</organism>
<keyword evidence="3" id="KW-0560">Oxidoreductase</keyword>
<dbReference type="RefSeq" id="WP_210683304.1">
    <property type="nucleotide sequence ID" value="NZ_JAGMWN010000010.1"/>
</dbReference>
<dbReference type="Gene3D" id="3.40.50.720">
    <property type="entry name" value="NAD(P)-binding Rossmann-like Domain"/>
    <property type="match status" value="1"/>
</dbReference>
<protein>
    <submittedName>
        <fullName evidence="4">SDR family oxidoreductase</fullName>
    </submittedName>
</protein>
<dbReference type="InterPro" id="IPR002347">
    <property type="entry name" value="SDR_fam"/>
</dbReference>
<dbReference type="Pfam" id="PF00106">
    <property type="entry name" value="adh_short"/>
    <property type="match status" value="1"/>
</dbReference>
<gene>
    <name evidence="4" type="ORF">KAJ83_16985</name>
</gene>
<reference evidence="4" key="1">
    <citation type="submission" date="2021-04" db="EMBL/GenBank/DDBJ databases">
        <authorList>
            <person name="Zhang D.-C."/>
        </authorList>
    </citation>
    <scope>NUCLEOTIDE SEQUENCE</scope>
    <source>
        <strain evidence="4">CGMCC 1.15697</strain>
    </source>
</reference>
<accession>A0A8J7S551</accession>